<dbReference type="EMBL" id="HBIZ01035704">
    <property type="protein sequence ID" value="CAE0770131.1"/>
    <property type="molecule type" value="Transcribed_RNA"/>
</dbReference>
<feature type="region of interest" description="Disordered" evidence="1">
    <location>
        <begin position="506"/>
        <end position="535"/>
    </location>
</feature>
<proteinExistence type="predicted"/>
<evidence type="ECO:0008006" key="4">
    <source>
        <dbReference type="Google" id="ProtNLM"/>
    </source>
</evidence>
<feature type="compositionally biased region" description="Basic and acidic residues" evidence="1">
    <location>
        <begin position="523"/>
        <end position="535"/>
    </location>
</feature>
<feature type="chain" id="PRO_5031495209" description="Exostosin GT47 domain-containing protein" evidence="2">
    <location>
        <begin position="20"/>
        <end position="827"/>
    </location>
</feature>
<keyword evidence="2" id="KW-0732">Signal</keyword>
<accession>A0A7S4BM90</accession>
<evidence type="ECO:0000256" key="1">
    <source>
        <dbReference type="SAM" id="MobiDB-lite"/>
    </source>
</evidence>
<organism evidence="3">
    <name type="scientific">Chrysotila carterae</name>
    <name type="common">Marine alga</name>
    <name type="synonym">Syracosphaera carterae</name>
    <dbReference type="NCBI Taxonomy" id="13221"/>
    <lineage>
        <taxon>Eukaryota</taxon>
        <taxon>Haptista</taxon>
        <taxon>Haptophyta</taxon>
        <taxon>Prymnesiophyceae</taxon>
        <taxon>Isochrysidales</taxon>
        <taxon>Isochrysidaceae</taxon>
        <taxon>Chrysotila</taxon>
    </lineage>
</organism>
<name>A0A7S4BM90_CHRCT</name>
<evidence type="ECO:0000256" key="2">
    <source>
        <dbReference type="SAM" id="SignalP"/>
    </source>
</evidence>
<reference evidence="3" key="1">
    <citation type="submission" date="2021-01" db="EMBL/GenBank/DDBJ databases">
        <authorList>
            <person name="Corre E."/>
            <person name="Pelletier E."/>
            <person name="Niang G."/>
            <person name="Scheremetjew M."/>
            <person name="Finn R."/>
            <person name="Kale V."/>
            <person name="Holt S."/>
            <person name="Cochrane G."/>
            <person name="Meng A."/>
            <person name="Brown T."/>
            <person name="Cohen L."/>
        </authorList>
    </citation>
    <scope>NUCLEOTIDE SEQUENCE</scope>
    <source>
        <strain evidence="3">CCMP645</strain>
    </source>
</reference>
<feature type="signal peptide" evidence="2">
    <location>
        <begin position="1"/>
        <end position="19"/>
    </location>
</feature>
<dbReference type="AlphaFoldDB" id="A0A7S4BM90"/>
<protein>
    <recommendedName>
        <fullName evidence="4">Exostosin GT47 domain-containing protein</fullName>
    </recommendedName>
</protein>
<gene>
    <name evidence="3" type="ORF">PCAR00345_LOCUS22743</name>
</gene>
<sequence>MHLLRCALLFHLATNGSHSSSVAALDYGELTEEQQHKGWNQGNTSSSETQHIRSRGWHAKESNHIQVASNTPALAPEDSQIEAASLQKKVECNRTAGADVHDTDGEWKFVLPDGRPTTTEMCYVIPVDSMKLHLSSNRIRPVPIPLEQICHKGMVSKQAVAAFAAAAKGGEKLNGDELHDFSKSCRVKLDSPRGARACASAPPIVVKSSYNPCGLPYRSIDGTHRICALKNELIKASVFHESGPPLPHSSWWACLAKKRFSNTSTAKACGPVPDVRGAFIDAFVIDEKIASQMLVIRGREIAPTAAELVLVDSHMSAVVKSQGGCPLLPQFPPSSPSAFSAPHPMRTGATAPHPSCPCNVSFGLIPVEGWPSWVELENYFGRSIHALLDSPACAEEVYWLRALHSPELRGCLVEPSAAQVLVLPAPISLVLYAASKESNNLKKWQKSARRKAMFAKLEIASYFRRFLYPLDPRGMLAAAARYMKQHNLPLSKLLVLTSVRDAEDNVGSDEEAARLEEPVEGAKPAEDATPSEHKEPVNIRELLRTHLGGDVKIAAVSRPSLSPSHSSSAGTHRNEILIPAVVEALTRNKMKSLKIREKDLAMPPSERLIRSICIANPKAGDFVAKVVPALMGAMKTMKDKTAIDVVALDGSLAGACWSTGDESALTQNLLAPCKSNSPELPECKTDCWQNSPGCFACRWMHDNAATSTWHSLHSKSAFAFVFGGNDQKSASLLYTLISLGTIPIIILRQNDTFQLPFPWLIGWQDLKVLRTQPNMTLAEWHASLQEVLQPPPRVVKGLSAPDYLWTTNAARVACNVLKVAHRLIVSA</sequence>
<evidence type="ECO:0000313" key="3">
    <source>
        <dbReference type="EMBL" id="CAE0770131.1"/>
    </source>
</evidence>